<feature type="compositionally biased region" description="Acidic residues" evidence="1">
    <location>
        <begin position="66"/>
        <end position="79"/>
    </location>
</feature>
<accession>A0A419V8X1</accession>
<name>A0A419V8X1_9BACL</name>
<dbReference type="AlphaFoldDB" id="A0A419V8X1"/>
<dbReference type="RefSeq" id="WP_120191823.1">
    <property type="nucleotide sequence ID" value="NZ_RAPK01000006.1"/>
</dbReference>
<feature type="domain" description="DUF1541" evidence="2">
    <location>
        <begin position="81"/>
        <end position="131"/>
    </location>
</feature>
<protein>
    <submittedName>
        <fullName evidence="3">Uncharacterized protein DUF1541</fullName>
    </submittedName>
</protein>
<feature type="region of interest" description="Disordered" evidence="1">
    <location>
        <begin position="41"/>
        <end position="79"/>
    </location>
</feature>
<dbReference type="EMBL" id="RAPK01000006">
    <property type="protein sequence ID" value="RKD76418.1"/>
    <property type="molecule type" value="Genomic_DNA"/>
</dbReference>
<dbReference type="Pfam" id="PF07563">
    <property type="entry name" value="DUF1541"/>
    <property type="match status" value="2"/>
</dbReference>
<comment type="caution">
    <text evidence="3">The sequence shown here is derived from an EMBL/GenBank/DDBJ whole genome shotgun (WGS) entry which is preliminary data.</text>
</comment>
<dbReference type="Gene3D" id="2.30.30.1210">
    <property type="entry name" value="Domain of unknown function DUF1541"/>
    <property type="match status" value="1"/>
</dbReference>
<feature type="compositionally biased region" description="Acidic residues" evidence="1">
    <location>
        <begin position="41"/>
        <end position="53"/>
    </location>
</feature>
<sequence>MQKITAGSILLTVVLALGACGSGEETENMMDEDMMDEETMEDNMSEQEMMGEDSEGHMNHSSSGEVPEDLQEAESPEFEEGSRAIIEAGHMEGMEGAEAVIEGAYDTTAYAVSYTPENGGDPVENHKWVIHEELEDPGEAPLQPGETAVMNTDHMEGMMGTEAEVDSAENTTVYMITFTPTNGGEEVSNHKWVTGAELSETEE</sequence>
<dbReference type="PROSITE" id="PS51257">
    <property type="entry name" value="PROKAR_LIPOPROTEIN"/>
    <property type="match status" value="1"/>
</dbReference>
<gene>
    <name evidence="3" type="ORF">ATL39_0635</name>
</gene>
<dbReference type="InterPro" id="IPR011438">
    <property type="entry name" value="DUF1541"/>
</dbReference>
<dbReference type="OrthoDB" id="1701949at2"/>
<feature type="domain" description="DUF1541" evidence="2">
    <location>
        <begin position="144"/>
        <end position="194"/>
    </location>
</feature>
<evidence type="ECO:0000313" key="4">
    <source>
        <dbReference type="Proteomes" id="UP000285120"/>
    </source>
</evidence>
<organism evidence="3 4">
    <name type="scientific">Sinobaca qinghaiensis</name>
    <dbReference type="NCBI Taxonomy" id="342944"/>
    <lineage>
        <taxon>Bacteria</taxon>
        <taxon>Bacillati</taxon>
        <taxon>Bacillota</taxon>
        <taxon>Bacilli</taxon>
        <taxon>Bacillales</taxon>
        <taxon>Sporolactobacillaceae</taxon>
        <taxon>Sinobaca</taxon>
    </lineage>
</organism>
<evidence type="ECO:0000256" key="1">
    <source>
        <dbReference type="SAM" id="MobiDB-lite"/>
    </source>
</evidence>
<reference evidence="3 4" key="1">
    <citation type="submission" date="2018-09" db="EMBL/GenBank/DDBJ databases">
        <title>Genomic Encyclopedia of Archaeal and Bacterial Type Strains, Phase II (KMG-II): from individual species to whole genera.</title>
        <authorList>
            <person name="Goeker M."/>
        </authorList>
    </citation>
    <scope>NUCLEOTIDE SEQUENCE [LARGE SCALE GENOMIC DNA]</scope>
    <source>
        <strain evidence="3 4">DSM 17008</strain>
    </source>
</reference>
<evidence type="ECO:0000313" key="3">
    <source>
        <dbReference type="EMBL" id="RKD76418.1"/>
    </source>
</evidence>
<evidence type="ECO:0000259" key="2">
    <source>
        <dbReference type="Pfam" id="PF07563"/>
    </source>
</evidence>
<dbReference type="Proteomes" id="UP000285120">
    <property type="component" value="Unassembled WGS sequence"/>
</dbReference>
<proteinExistence type="predicted"/>
<keyword evidence="4" id="KW-1185">Reference proteome</keyword>